<evidence type="ECO:0000313" key="3">
    <source>
        <dbReference type="Proteomes" id="UP000253908"/>
    </source>
</evidence>
<protein>
    <submittedName>
        <fullName evidence="2">Uncharacterized protein</fullName>
    </submittedName>
</protein>
<accession>A0A345PJL1</accession>
<keyword evidence="1" id="KW-1133">Transmembrane helix</keyword>
<dbReference type="KEGG" id="ocn:CUC15_15180"/>
<evidence type="ECO:0000256" key="1">
    <source>
        <dbReference type="SAM" id="Phobius"/>
    </source>
</evidence>
<proteinExistence type="predicted"/>
<reference evidence="3" key="1">
    <citation type="submission" date="2017-11" db="EMBL/GenBank/DDBJ databases">
        <authorList>
            <person name="Zhu W."/>
        </authorList>
    </citation>
    <scope>NUCLEOTIDE SEQUENCE [LARGE SCALE GENOMIC DNA]</scope>
    <source>
        <strain evidence="3">160</strain>
    </source>
</reference>
<feature type="transmembrane region" description="Helical" evidence="1">
    <location>
        <begin position="155"/>
        <end position="176"/>
    </location>
</feature>
<dbReference type="EMBL" id="CP024848">
    <property type="protein sequence ID" value="AXI10191.1"/>
    <property type="molecule type" value="Genomic_DNA"/>
</dbReference>
<keyword evidence="1" id="KW-0472">Membrane</keyword>
<feature type="transmembrane region" description="Helical" evidence="1">
    <location>
        <begin position="75"/>
        <end position="96"/>
    </location>
</feature>
<evidence type="ECO:0000313" key="2">
    <source>
        <dbReference type="EMBL" id="AXI10191.1"/>
    </source>
</evidence>
<feature type="transmembrane region" description="Helical" evidence="1">
    <location>
        <begin position="20"/>
        <end position="41"/>
    </location>
</feature>
<feature type="transmembrane region" description="Helical" evidence="1">
    <location>
        <begin position="108"/>
        <end position="135"/>
    </location>
</feature>
<dbReference type="AlphaFoldDB" id="A0A345PJL1"/>
<organism evidence="2 3">
    <name type="scientific">Oceanobacillus zhaokaii</name>
    <dbReference type="NCBI Taxonomy" id="2052660"/>
    <lineage>
        <taxon>Bacteria</taxon>
        <taxon>Bacillati</taxon>
        <taxon>Bacillota</taxon>
        <taxon>Bacilli</taxon>
        <taxon>Bacillales</taxon>
        <taxon>Bacillaceae</taxon>
        <taxon>Oceanobacillus</taxon>
    </lineage>
</organism>
<name>A0A345PJL1_9BACI</name>
<dbReference type="Proteomes" id="UP000253908">
    <property type="component" value="Chromosome"/>
</dbReference>
<keyword evidence="3" id="KW-1185">Reference proteome</keyword>
<sequence>MSVSLPLIFLFTLWTPFYDSFYTFAALSIFILHTILTFVGVIFRIERIYPLIGYGSFILVSILCLFSGLKAASGALLLQIILLVLVGAVFVFGFWGEAIVPMLKRKDWFNTFALGVLLIMVLPILFVAGATMGGHREWEIGLMRYIFGQNLGERIISYLFGFGFPLLFINLTHLLYRLSRKDEQDIATDRKKNG</sequence>
<keyword evidence="1" id="KW-0812">Transmembrane</keyword>
<dbReference type="OrthoDB" id="9805025at2"/>
<dbReference type="RefSeq" id="WP_114917478.1">
    <property type="nucleotide sequence ID" value="NZ_CP024848.1"/>
</dbReference>
<gene>
    <name evidence="2" type="ORF">CUC15_15180</name>
</gene>
<feature type="transmembrane region" description="Helical" evidence="1">
    <location>
        <begin position="48"/>
        <end position="69"/>
    </location>
</feature>